<reference evidence="5 6" key="1">
    <citation type="journal article" date="2008" name="Proc. Natl. Acad. Sci. U.S.A.">
        <title>Niche adaptation and genome expansion in the chlorophyll d-producing cyanobacterium Acaryochloris marina.</title>
        <authorList>
            <person name="Swingley W.D."/>
            <person name="Chen M."/>
            <person name="Cheung P.C."/>
            <person name="Conrad A.L."/>
            <person name="Dejesa L.C."/>
            <person name="Hao J."/>
            <person name="Honchak B.M."/>
            <person name="Karbach L.E."/>
            <person name="Kurdoglu A."/>
            <person name="Lahiri S."/>
            <person name="Mastrian S.D."/>
            <person name="Miyashita H."/>
            <person name="Page L."/>
            <person name="Ramakrishna P."/>
            <person name="Satoh S."/>
            <person name="Sattley W.M."/>
            <person name="Shimada Y."/>
            <person name="Taylor H.L."/>
            <person name="Tomo T."/>
            <person name="Tsuchiya T."/>
            <person name="Wang Z.T."/>
            <person name="Raymond J."/>
            <person name="Mimuro M."/>
            <person name="Blankenship R.E."/>
            <person name="Touchman J.W."/>
        </authorList>
    </citation>
    <scope>NUCLEOTIDE SEQUENCE [LARGE SCALE GENOMIC DNA]</scope>
    <source>
        <strain evidence="6">MBIC 11017</strain>
    </source>
</reference>
<feature type="domain" description="HTH tetR-type" evidence="4">
    <location>
        <begin position="21"/>
        <end position="81"/>
    </location>
</feature>
<dbReference type="eggNOG" id="COG1309">
    <property type="taxonomic scope" value="Bacteria"/>
</dbReference>
<evidence type="ECO:0000256" key="1">
    <source>
        <dbReference type="ARBA" id="ARBA00023125"/>
    </source>
</evidence>
<organism evidence="5 6">
    <name type="scientific">Acaryochloris marina (strain MBIC 11017)</name>
    <dbReference type="NCBI Taxonomy" id="329726"/>
    <lineage>
        <taxon>Bacteria</taxon>
        <taxon>Bacillati</taxon>
        <taxon>Cyanobacteriota</taxon>
        <taxon>Cyanophyceae</taxon>
        <taxon>Acaryochloridales</taxon>
        <taxon>Acaryochloridaceae</taxon>
        <taxon>Acaryochloris</taxon>
    </lineage>
</organism>
<protein>
    <submittedName>
        <fullName evidence="5">Transcriptional regulator, TetR family</fullName>
    </submittedName>
</protein>
<sequence>MTANSYSSSHLRRQPKQQRGKDRVDKILNAAAEVFDQVGYKTATTHQIAAKAGTAVGSLYQFFPNKAAIFNAMELRHIERVKTFWSTLNTPEVVQLPLRQMMHQLITAAVELFEHPVSRIIFIQFYTSQDMFQSIDESMTQEAINFLANILQQRNPSLPEDQCNLLAEVCVHSSNAVTLSALRTNDVGHRQRLTEQIENLLTSYLEPYVGDPLSQNVMKVMICPHCQSDRLSKNGKRRNQQCYVCKDCRKQFVESVMLKR</sequence>
<evidence type="ECO:0000313" key="6">
    <source>
        <dbReference type="Proteomes" id="UP000000268"/>
    </source>
</evidence>
<feature type="region of interest" description="Disordered" evidence="3">
    <location>
        <begin position="1"/>
        <end position="22"/>
    </location>
</feature>
<dbReference type="PRINTS" id="PR00455">
    <property type="entry name" value="HTHTETR"/>
</dbReference>
<dbReference type="PANTHER" id="PTHR30055">
    <property type="entry name" value="HTH-TYPE TRANSCRIPTIONAL REGULATOR RUTR"/>
    <property type="match status" value="1"/>
</dbReference>
<dbReference type="KEGG" id="amr:AM1_5664"/>
<dbReference type="EMBL" id="CP000828">
    <property type="protein sequence ID" value="ABW30611.1"/>
    <property type="molecule type" value="Genomic_DNA"/>
</dbReference>
<accession>B0CG58</accession>
<dbReference type="InterPro" id="IPR009057">
    <property type="entry name" value="Homeodomain-like_sf"/>
</dbReference>
<dbReference type="InterPro" id="IPR001647">
    <property type="entry name" value="HTH_TetR"/>
</dbReference>
<evidence type="ECO:0000313" key="5">
    <source>
        <dbReference type="EMBL" id="ABW30611.1"/>
    </source>
</evidence>
<dbReference type="eggNOG" id="COG3677">
    <property type="taxonomic scope" value="Bacteria"/>
</dbReference>
<evidence type="ECO:0000256" key="2">
    <source>
        <dbReference type="PROSITE-ProRule" id="PRU00335"/>
    </source>
</evidence>
<dbReference type="HOGENOM" id="CLU_069356_46_2_3"/>
<dbReference type="PANTHER" id="PTHR30055:SF226">
    <property type="entry name" value="HTH-TYPE TRANSCRIPTIONAL REGULATOR PKSA"/>
    <property type="match status" value="1"/>
</dbReference>
<dbReference type="Pfam" id="PF00440">
    <property type="entry name" value="TetR_N"/>
    <property type="match status" value="1"/>
</dbReference>
<dbReference type="GO" id="GO:0000976">
    <property type="term" value="F:transcription cis-regulatory region binding"/>
    <property type="evidence" value="ECO:0007669"/>
    <property type="project" value="TreeGrafter"/>
</dbReference>
<dbReference type="SUPFAM" id="SSF46689">
    <property type="entry name" value="Homeodomain-like"/>
    <property type="match status" value="1"/>
</dbReference>
<keyword evidence="1 2" id="KW-0238">DNA-binding</keyword>
<dbReference type="Proteomes" id="UP000000268">
    <property type="component" value="Chromosome"/>
</dbReference>
<dbReference type="RefSeq" id="WP_012165829.1">
    <property type="nucleotide sequence ID" value="NC_009925.1"/>
</dbReference>
<feature type="DNA-binding region" description="H-T-H motif" evidence="2">
    <location>
        <begin position="44"/>
        <end position="63"/>
    </location>
</feature>
<keyword evidence="6" id="KW-1185">Reference proteome</keyword>
<proteinExistence type="predicted"/>
<dbReference type="Gene3D" id="1.10.357.10">
    <property type="entry name" value="Tetracycline Repressor, domain 2"/>
    <property type="match status" value="1"/>
</dbReference>
<dbReference type="STRING" id="329726.AM1_5664"/>
<evidence type="ECO:0000256" key="3">
    <source>
        <dbReference type="SAM" id="MobiDB-lite"/>
    </source>
</evidence>
<dbReference type="GO" id="GO:0003700">
    <property type="term" value="F:DNA-binding transcription factor activity"/>
    <property type="evidence" value="ECO:0007669"/>
    <property type="project" value="TreeGrafter"/>
</dbReference>
<evidence type="ECO:0000259" key="4">
    <source>
        <dbReference type="PROSITE" id="PS50977"/>
    </source>
</evidence>
<name>B0CG58_ACAM1</name>
<dbReference type="PROSITE" id="PS50977">
    <property type="entry name" value="HTH_TETR_2"/>
    <property type="match status" value="1"/>
</dbReference>
<dbReference type="AlphaFoldDB" id="B0CG58"/>
<dbReference type="InterPro" id="IPR050109">
    <property type="entry name" value="HTH-type_TetR-like_transc_reg"/>
</dbReference>
<dbReference type="Pfam" id="PF17918">
    <property type="entry name" value="TetR_C_15"/>
    <property type="match status" value="1"/>
</dbReference>
<gene>
    <name evidence="5" type="ordered locus">AM1_5664</name>
</gene>
<dbReference type="InterPro" id="IPR041669">
    <property type="entry name" value="TetR_C_15"/>
</dbReference>